<proteinExistence type="predicted"/>
<name>A0A0E9R289_ANGAN</name>
<dbReference type="EMBL" id="GBXM01085715">
    <property type="protein sequence ID" value="JAH22862.1"/>
    <property type="molecule type" value="Transcribed_RNA"/>
</dbReference>
<protein>
    <submittedName>
        <fullName evidence="1">Uncharacterized protein</fullName>
    </submittedName>
</protein>
<accession>A0A0E9R289</accession>
<sequence length="38" mass="4509">MHHMEKSLSLPMWQVFSSNTDKCEFIASNYKCVWYGPL</sequence>
<reference evidence="1" key="2">
    <citation type="journal article" date="2015" name="Fish Shellfish Immunol.">
        <title>Early steps in the European eel (Anguilla anguilla)-Vibrio vulnificus interaction in the gills: Role of the RtxA13 toxin.</title>
        <authorList>
            <person name="Callol A."/>
            <person name="Pajuelo D."/>
            <person name="Ebbesson L."/>
            <person name="Teles M."/>
            <person name="MacKenzie S."/>
            <person name="Amaro C."/>
        </authorList>
    </citation>
    <scope>NUCLEOTIDE SEQUENCE</scope>
</reference>
<reference evidence="1" key="1">
    <citation type="submission" date="2014-11" db="EMBL/GenBank/DDBJ databases">
        <authorList>
            <person name="Amaro Gonzalez C."/>
        </authorList>
    </citation>
    <scope>NUCLEOTIDE SEQUENCE</scope>
</reference>
<dbReference type="AlphaFoldDB" id="A0A0E9R289"/>
<evidence type="ECO:0000313" key="1">
    <source>
        <dbReference type="EMBL" id="JAH22862.1"/>
    </source>
</evidence>
<organism evidence="1">
    <name type="scientific">Anguilla anguilla</name>
    <name type="common">European freshwater eel</name>
    <name type="synonym">Muraena anguilla</name>
    <dbReference type="NCBI Taxonomy" id="7936"/>
    <lineage>
        <taxon>Eukaryota</taxon>
        <taxon>Metazoa</taxon>
        <taxon>Chordata</taxon>
        <taxon>Craniata</taxon>
        <taxon>Vertebrata</taxon>
        <taxon>Euteleostomi</taxon>
        <taxon>Actinopterygii</taxon>
        <taxon>Neopterygii</taxon>
        <taxon>Teleostei</taxon>
        <taxon>Anguilliformes</taxon>
        <taxon>Anguillidae</taxon>
        <taxon>Anguilla</taxon>
    </lineage>
</organism>